<dbReference type="Gene3D" id="3.50.50.60">
    <property type="entry name" value="FAD/NAD(P)-binding domain"/>
    <property type="match status" value="2"/>
</dbReference>
<evidence type="ECO:0000256" key="4">
    <source>
        <dbReference type="ARBA" id="ARBA00022827"/>
    </source>
</evidence>
<gene>
    <name evidence="7" type="ORF">KP509_35G051300</name>
</gene>
<comment type="similarity">
    <text evidence="2">Belongs to the GMC oxidoreductase family.</text>
</comment>
<keyword evidence="4" id="KW-0274">FAD</keyword>
<dbReference type="EMBL" id="CM035440">
    <property type="protein sequence ID" value="KAH7282879.1"/>
    <property type="molecule type" value="Genomic_DNA"/>
</dbReference>
<evidence type="ECO:0000256" key="3">
    <source>
        <dbReference type="ARBA" id="ARBA00022630"/>
    </source>
</evidence>
<dbReference type="Pfam" id="PF05199">
    <property type="entry name" value="GMC_oxred_C"/>
    <property type="match status" value="1"/>
</dbReference>
<dbReference type="OMA" id="TIPSFHC"/>
<evidence type="ECO:0000256" key="1">
    <source>
        <dbReference type="ARBA" id="ARBA00001974"/>
    </source>
</evidence>
<evidence type="ECO:0000313" key="7">
    <source>
        <dbReference type="EMBL" id="KAH7282879.1"/>
    </source>
</evidence>
<accession>A0A8T2QG61</accession>
<dbReference type="PANTHER" id="PTHR42784">
    <property type="entry name" value="PYRANOSE 2-OXIDASE"/>
    <property type="match status" value="1"/>
</dbReference>
<organism evidence="7 8">
    <name type="scientific">Ceratopteris richardii</name>
    <name type="common">Triangle waterfern</name>
    <dbReference type="NCBI Taxonomy" id="49495"/>
    <lineage>
        <taxon>Eukaryota</taxon>
        <taxon>Viridiplantae</taxon>
        <taxon>Streptophyta</taxon>
        <taxon>Embryophyta</taxon>
        <taxon>Tracheophyta</taxon>
        <taxon>Polypodiopsida</taxon>
        <taxon>Polypodiidae</taxon>
        <taxon>Polypodiales</taxon>
        <taxon>Pteridineae</taxon>
        <taxon>Pteridaceae</taxon>
        <taxon>Parkerioideae</taxon>
        <taxon>Ceratopteris</taxon>
    </lineage>
</organism>
<protein>
    <recommendedName>
        <fullName evidence="6">Glucose-methanol-choline oxidoreductase C-terminal domain-containing protein</fullName>
    </recommendedName>
</protein>
<keyword evidence="8" id="KW-1185">Reference proteome</keyword>
<dbReference type="InterPro" id="IPR051473">
    <property type="entry name" value="P2Ox-like"/>
</dbReference>
<keyword evidence="3" id="KW-0285">Flavoprotein</keyword>
<dbReference type="PANTHER" id="PTHR42784:SF1">
    <property type="entry name" value="PYRANOSE 2-OXIDASE"/>
    <property type="match status" value="1"/>
</dbReference>
<name>A0A8T2QG61_CERRI</name>
<reference evidence="7" key="1">
    <citation type="submission" date="2021-08" db="EMBL/GenBank/DDBJ databases">
        <title>WGS assembly of Ceratopteris richardii.</title>
        <authorList>
            <person name="Marchant D.B."/>
            <person name="Chen G."/>
            <person name="Jenkins J."/>
            <person name="Shu S."/>
            <person name="Leebens-Mack J."/>
            <person name="Grimwood J."/>
            <person name="Schmutz J."/>
            <person name="Soltis P."/>
            <person name="Soltis D."/>
            <person name="Chen Z.-H."/>
        </authorList>
    </citation>
    <scope>NUCLEOTIDE SEQUENCE</scope>
    <source>
        <strain evidence="7">Whitten #5841</strain>
        <tissue evidence="7">Leaf</tissue>
    </source>
</reference>
<dbReference type="GO" id="GO:0016614">
    <property type="term" value="F:oxidoreductase activity, acting on CH-OH group of donors"/>
    <property type="evidence" value="ECO:0007669"/>
    <property type="project" value="InterPro"/>
</dbReference>
<dbReference type="InterPro" id="IPR007867">
    <property type="entry name" value="GMC_OxRtase_C"/>
</dbReference>
<dbReference type="Proteomes" id="UP000825935">
    <property type="component" value="Chromosome 35"/>
</dbReference>
<dbReference type="OrthoDB" id="269227at2759"/>
<sequence length="592" mass="65977">MQTASSTPNFNYGYPTPGPQSPTGTAVMDHVFFLSQTEWKAVREDEDFDFVVIGSGFCALAFIERALRNNSDVRILVLERGPFFLPEHFQNLPLPYQDTLGGMAETFPWTLSQATAVKQNLWQHGMVPFFGGRSTLWSAWCPRPTTQEMRNWPSAVIETAQKYFPHAEALLNVLSADKIDANLPPAVAAAAALNRPVFGTLQRELFKMLEISNSQIPSATRIIPAPLAVRSQIQGVDFEKFSVPGPLLSEIVKQRESGRGALKVLTNCVVQRILHQEGKATALQTSREMVNVGNAQIVLAMGTLPPTTLVFNSFPHLEKRVGKRFSSHFITAVVARVRRDDYKFASQLGELELAALYLAGEHPTTKRQYHMQITALSDQFPEKNAETAARHMPDVVATASMEQLRSSKEYVVFVFAVLGELDENNRKNWFLKNAQNADPTTNALLQVIMSDKDHLLRDQMDEATFEVLEKALCPKGSKVEYWHDKSSSWQTSRPPKDQIHVPGMVHESSTMHISDGKDAIVNLNYQLDGVENVYVTGGSLWPTGGSWNPTLTMVGLAQHLADKLTSPIEEPLQIENSKHEATAQKKKKQKVV</sequence>
<evidence type="ECO:0000256" key="5">
    <source>
        <dbReference type="ARBA" id="ARBA00023002"/>
    </source>
</evidence>
<keyword evidence="5" id="KW-0560">Oxidoreductase</keyword>
<evidence type="ECO:0000259" key="6">
    <source>
        <dbReference type="Pfam" id="PF05199"/>
    </source>
</evidence>
<comment type="caution">
    <text evidence="7">The sequence shown here is derived from an EMBL/GenBank/DDBJ whole genome shotgun (WGS) entry which is preliminary data.</text>
</comment>
<dbReference type="InterPro" id="IPR036188">
    <property type="entry name" value="FAD/NAD-bd_sf"/>
</dbReference>
<dbReference type="AlphaFoldDB" id="A0A8T2QG61"/>
<feature type="domain" description="Glucose-methanol-choline oxidoreductase C-terminal" evidence="6">
    <location>
        <begin position="464"/>
        <end position="557"/>
    </location>
</feature>
<proteinExistence type="inferred from homology"/>
<dbReference type="SUPFAM" id="SSF51905">
    <property type="entry name" value="FAD/NAD(P)-binding domain"/>
    <property type="match status" value="1"/>
</dbReference>
<comment type="cofactor">
    <cofactor evidence="1">
        <name>FAD</name>
        <dbReference type="ChEBI" id="CHEBI:57692"/>
    </cofactor>
</comment>
<evidence type="ECO:0000256" key="2">
    <source>
        <dbReference type="ARBA" id="ARBA00010790"/>
    </source>
</evidence>
<evidence type="ECO:0000313" key="8">
    <source>
        <dbReference type="Proteomes" id="UP000825935"/>
    </source>
</evidence>